<reference evidence="6" key="1">
    <citation type="journal article" date="2014" name="Front. Microbiol.">
        <title>High frequency of phylogenetically diverse reductive dehalogenase-homologous genes in deep subseafloor sedimentary metagenomes.</title>
        <authorList>
            <person name="Kawai M."/>
            <person name="Futagami T."/>
            <person name="Toyoda A."/>
            <person name="Takaki Y."/>
            <person name="Nishi S."/>
            <person name="Hori S."/>
            <person name="Arai W."/>
            <person name="Tsubouchi T."/>
            <person name="Morono Y."/>
            <person name="Uchiyama I."/>
            <person name="Ito T."/>
            <person name="Fujiyama A."/>
            <person name="Inagaki F."/>
            <person name="Takami H."/>
        </authorList>
    </citation>
    <scope>NUCLEOTIDE SEQUENCE</scope>
    <source>
        <strain evidence="6">Expedition CK06-06</strain>
    </source>
</reference>
<dbReference type="Gene3D" id="3.50.50.60">
    <property type="entry name" value="FAD/NAD(P)-binding domain"/>
    <property type="match status" value="1"/>
</dbReference>
<dbReference type="GO" id="GO:0051539">
    <property type="term" value="F:4 iron, 4 sulfur cluster binding"/>
    <property type="evidence" value="ECO:0007669"/>
    <property type="project" value="UniProtKB-KW"/>
</dbReference>
<dbReference type="AlphaFoldDB" id="X1JMR1"/>
<dbReference type="PANTHER" id="PTHR43498">
    <property type="entry name" value="FERREDOXIN:COB-COM HETERODISULFIDE REDUCTASE SUBUNIT A"/>
    <property type="match status" value="1"/>
</dbReference>
<dbReference type="PANTHER" id="PTHR43498:SF1">
    <property type="entry name" value="COB--COM HETERODISULFIDE REDUCTASE IRON-SULFUR SUBUNIT A"/>
    <property type="match status" value="1"/>
</dbReference>
<dbReference type="GO" id="GO:0046872">
    <property type="term" value="F:metal ion binding"/>
    <property type="evidence" value="ECO:0007669"/>
    <property type="project" value="UniProtKB-KW"/>
</dbReference>
<dbReference type="Pfam" id="PF12831">
    <property type="entry name" value="FAD_oxidored"/>
    <property type="match status" value="1"/>
</dbReference>
<keyword evidence="1" id="KW-0004">4Fe-4S</keyword>
<accession>X1JMR1</accession>
<keyword evidence="5" id="KW-0411">Iron-sulfur</keyword>
<evidence type="ECO:0000256" key="3">
    <source>
        <dbReference type="ARBA" id="ARBA00023002"/>
    </source>
</evidence>
<dbReference type="InterPro" id="IPR039650">
    <property type="entry name" value="HdrA-like"/>
</dbReference>
<proteinExistence type="predicted"/>
<keyword evidence="3" id="KW-0560">Oxidoreductase</keyword>
<evidence type="ECO:0000256" key="1">
    <source>
        <dbReference type="ARBA" id="ARBA00022485"/>
    </source>
</evidence>
<keyword evidence="4" id="KW-0408">Iron</keyword>
<protein>
    <submittedName>
        <fullName evidence="6">Uncharacterized protein</fullName>
    </submittedName>
</protein>
<gene>
    <name evidence="6" type="ORF">S03H2_45446</name>
</gene>
<organism evidence="6">
    <name type="scientific">marine sediment metagenome</name>
    <dbReference type="NCBI Taxonomy" id="412755"/>
    <lineage>
        <taxon>unclassified sequences</taxon>
        <taxon>metagenomes</taxon>
        <taxon>ecological metagenomes</taxon>
    </lineage>
</organism>
<dbReference type="SUPFAM" id="SSF51971">
    <property type="entry name" value="Nucleotide-binding domain"/>
    <property type="match status" value="1"/>
</dbReference>
<keyword evidence="2" id="KW-0479">Metal-binding</keyword>
<dbReference type="EMBL" id="BARU01028474">
    <property type="protein sequence ID" value="GAH71068.1"/>
    <property type="molecule type" value="Genomic_DNA"/>
</dbReference>
<evidence type="ECO:0000256" key="4">
    <source>
        <dbReference type="ARBA" id="ARBA00023004"/>
    </source>
</evidence>
<dbReference type="InterPro" id="IPR036188">
    <property type="entry name" value="FAD/NAD-bd_sf"/>
</dbReference>
<feature type="non-terminal residue" evidence="6">
    <location>
        <position position="245"/>
    </location>
</feature>
<name>X1JMR1_9ZZZZ</name>
<evidence type="ECO:0000256" key="5">
    <source>
        <dbReference type="ARBA" id="ARBA00023014"/>
    </source>
</evidence>
<sequence length="245" mass="26825">MNELRIGVFVCNCGTNIGGFIDVPAVAEYAKTLKGVVFAQTNLFSCSESGTTSIKEAIRENNLNRVVVAACTPLTHEPTFRAACMEEGLNQFLFEFVNIREHCSWVHMQQKELATEKAKELVRMGVARAAFLETGEMTDVDVIPSALVLGGGISGITAATALGGIGIKTILVEKEKKLGGILKDLYKLYPTGEDASKFLDKKIKSLMKFKNVEILTSTEIKTIEGYIGNYTVTVKKGEKEKEYKV</sequence>
<evidence type="ECO:0000256" key="2">
    <source>
        <dbReference type="ARBA" id="ARBA00022723"/>
    </source>
</evidence>
<dbReference type="GO" id="GO:0016491">
    <property type="term" value="F:oxidoreductase activity"/>
    <property type="evidence" value="ECO:0007669"/>
    <property type="project" value="UniProtKB-KW"/>
</dbReference>
<comment type="caution">
    <text evidence="6">The sequence shown here is derived from an EMBL/GenBank/DDBJ whole genome shotgun (WGS) entry which is preliminary data.</text>
</comment>
<evidence type="ECO:0000313" key="6">
    <source>
        <dbReference type="EMBL" id="GAH71068.1"/>
    </source>
</evidence>